<dbReference type="SUPFAM" id="SSF53822">
    <property type="entry name" value="Periplasmic binding protein-like I"/>
    <property type="match status" value="1"/>
</dbReference>
<gene>
    <name evidence="6" type="ORF">QFZ26_001743</name>
</gene>
<proteinExistence type="predicted"/>
<dbReference type="RefSeq" id="WP_307041247.1">
    <property type="nucleotide sequence ID" value="NZ_JAUSYY010000001.1"/>
</dbReference>
<dbReference type="PROSITE" id="PS50932">
    <property type="entry name" value="HTH_LACI_2"/>
    <property type="match status" value="1"/>
</dbReference>
<dbReference type="SUPFAM" id="SSF47413">
    <property type="entry name" value="lambda repressor-like DNA-binding domains"/>
    <property type="match status" value="1"/>
</dbReference>
<dbReference type="Gene3D" id="1.10.260.40">
    <property type="entry name" value="lambda repressor-like DNA-binding domains"/>
    <property type="match status" value="1"/>
</dbReference>
<accession>A0ABU0R803</accession>
<keyword evidence="1" id="KW-0678">Repressor</keyword>
<evidence type="ECO:0000313" key="6">
    <source>
        <dbReference type="EMBL" id="MDQ0894188.1"/>
    </source>
</evidence>
<dbReference type="PANTHER" id="PTHR30146:SF148">
    <property type="entry name" value="HTH-TYPE TRANSCRIPTIONAL REPRESSOR PURR-RELATED"/>
    <property type="match status" value="1"/>
</dbReference>
<evidence type="ECO:0000256" key="4">
    <source>
        <dbReference type="ARBA" id="ARBA00023163"/>
    </source>
</evidence>
<dbReference type="InterPro" id="IPR046335">
    <property type="entry name" value="LacI/GalR-like_sensor"/>
</dbReference>
<evidence type="ECO:0000256" key="3">
    <source>
        <dbReference type="ARBA" id="ARBA00023125"/>
    </source>
</evidence>
<dbReference type="EMBL" id="JAUSYY010000001">
    <property type="protein sequence ID" value="MDQ0894188.1"/>
    <property type="molecule type" value="Genomic_DNA"/>
</dbReference>
<feature type="domain" description="HTH lacI-type" evidence="5">
    <location>
        <begin position="14"/>
        <end position="68"/>
    </location>
</feature>
<dbReference type="Proteomes" id="UP001239083">
    <property type="component" value="Unassembled WGS sequence"/>
</dbReference>
<keyword evidence="7" id="KW-1185">Reference proteome</keyword>
<evidence type="ECO:0000256" key="1">
    <source>
        <dbReference type="ARBA" id="ARBA00022491"/>
    </source>
</evidence>
<sequence length="357" mass="37500">MGSQRAADDAGRRPSIAAVAALAGVSPTTVSHALSGTRAVRAETRERVIRAAAQLGYTPNRLASGLRLQRTGVIGLASDRIATTAFAGRIVQGAQEAARERDAVLMIVDSEGDAELEARQLRSLLDHRVDGILLARMFHQQVARPEALGSTPVVLVDATPADGWRVPAIAPDEHAIAVTAVAHLLAAGHRRIAFATTTDDAPASGGREAGFRTALKDAGLDGSRALVERGSSDSHGGRTAGRRLLDRPEAERPTAVFCFNDQMAMGVYQAAAGLGLDVPRDCSVVGVDDLDLVAGALDPALTTIALPHREMGRWGMTTLLDLIDASGHGRSRATDVSAPVHLRCKLVERGSVMPPRP</sequence>
<reference evidence="6 7" key="1">
    <citation type="submission" date="2023-07" db="EMBL/GenBank/DDBJ databases">
        <title>Comparative genomics of wheat-associated soil bacteria to identify genetic determinants of phenazine resistance.</title>
        <authorList>
            <person name="Mouncey N."/>
        </authorList>
    </citation>
    <scope>NUCLEOTIDE SEQUENCE [LARGE SCALE GENOMIC DNA]</scope>
    <source>
        <strain evidence="6 7">V3I3</strain>
    </source>
</reference>
<name>A0ABU0R803_9MICO</name>
<evidence type="ECO:0000259" key="5">
    <source>
        <dbReference type="PROSITE" id="PS50932"/>
    </source>
</evidence>
<comment type="caution">
    <text evidence="6">The sequence shown here is derived from an EMBL/GenBank/DDBJ whole genome shotgun (WGS) entry which is preliminary data.</text>
</comment>
<evidence type="ECO:0000313" key="7">
    <source>
        <dbReference type="Proteomes" id="UP001239083"/>
    </source>
</evidence>
<dbReference type="InterPro" id="IPR000843">
    <property type="entry name" value="HTH_LacI"/>
</dbReference>
<keyword evidence="2" id="KW-0805">Transcription regulation</keyword>
<dbReference type="InterPro" id="IPR010982">
    <property type="entry name" value="Lambda_DNA-bd_dom_sf"/>
</dbReference>
<dbReference type="CDD" id="cd01392">
    <property type="entry name" value="HTH_LacI"/>
    <property type="match status" value="1"/>
</dbReference>
<keyword evidence="3" id="KW-0238">DNA-binding</keyword>
<evidence type="ECO:0000256" key="2">
    <source>
        <dbReference type="ARBA" id="ARBA00023015"/>
    </source>
</evidence>
<dbReference type="PANTHER" id="PTHR30146">
    <property type="entry name" value="LACI-RELATED TRANSCRIPTIONAL REPRESSOR"/>
    <property type="match status" value="1"/>
</dbReference>
<dbReference type="Gene3D" id="3.40.50.2300">
    <property type="match status" value="2"/>
</dbReference>
<organism evidence="6 7">
    <name type="scientific">Agromyces ramosus</name>
    <dbReference type="NCBI Taxonomy" id="33879"/>
    <lineage>
        <taxon>Bacteria</taxon>
        <taxon>Bacillati</taxon>
        <taxon>Actinomycetota</taxon>
        <taxon>Actinomycetes</taxon>
        <taxon>Micrococcales</taxon>
        <taxon>Microbacteriaceae</taxon>
        <taxon>Agromyces</taxon>
    </lineage>
</organism>
<keyword evidence="4" id="KW-0804">Transcription</keyword>
<dbReference type="SMART" id="SM00354">
    <property type="entry name" value="HTH_LACI"/>
    <property type="match status" value="1"/>
</dbReference>
<protein>
    <submittedName>
        <fullName evidence="6">LacI family transcriptional regulator</fullName>
    </submittedName>
</protein>
<dbReference type="InterPro" id="IPR028082">
    <property type="entry name" value="Peripla_BP_I"/>
</dbReference>
<dbReference type="Pfam" id="PF13377">
    <property type="entry name" value="Peripla_BP_3"/>
    <property type="match status" value="1"/>
</dbReference>
<dbReference type="Pfam" id="PF00356">
    <property type="entry name" value="LacI"/>
    <property type="match status" value="1"/>
</dbReference>
<dbReference type="CDD" id="cd06288">
    <property type="entry name" value="PBP1_sucrose_transcription_regulator"/>
    <property type="match status" value="1"/>
</dbReference>